<keyword evidence="5 7" id="KW-1133">Transmembrane helix</keyword>
<evidence type="ECO:0000256" key="6">
    <source>
        <dbReference type="ARBA" id="ARBA00023136"/>
    </source>
</evidence>
<accession>A0A4V1QV38</accession>
<feature type="transmembrane region" description="Helical" evidence="7">
    <location>
        <begin position="157"/>
        <end position="178"/>
    </location>
</feature>
<dbReference type="PANTHER" id="PTHR30487">
    <property type="entry name" value="TYPE 4 PREPILIN-LIKE PROTEINS LEADER PEPTIDE-PROCESSING ENZYME"/>
    <property type="match status" value="1"/>
</dbReference>
<dbReference type="Pfam" id="PF06750">
    <property type="entry name" value="A24_N_bact"/>
    <property type="match status" value="1"/>
</dbReference>
<keyword evidence="3" id="KW-1003">Cell membrane</keyword>
<keyword evidence="11" id="KW-1185">Reference proteome</keyword>
<evidence type="ECO:0000256" key="7">
    <source>
        <dbReference type="SAM" id="Phobius"/>
    </source>
</evidence>
<reference evidence="10 11" key="1">
    <citation type="journal article" date="2019" name="Gut">
        <title>Antibiotics-induced monodominance of a novel gut bacterial order.</title>
        <authorList>
            <person name="Hildebrand F."/>
            <person name="Moitinho-Silva L."/>
            <person name="Blasche S."/>
            <person name="Jahn M.T."/>
            <person name="Gossmann T.I."/>
            <person name="Heuerta-Cepas J."/>
            <person name="Hercog R."/>
            <person name="Luetge M."/>
            <person name="Bahram M."/>
            <person name="Pryszlak A."/>
            <person name="Alves R.J."/>
            <person name="Waszak S.M."/>
            <person name="Zhu A."/>
            <person name="Ye L."/>
            <person name="Costea P.I."/>
            <person name="Aalvink S."/>
            <person name="Belzer C."/>
            <person name="Forslund S.K."/>
            <person name="Sunagawa S."/>
            <person name="Hentschel U."/>
            <person name="Merten C."/>
            <person name="Patil K.R."/>
            <person name="Benes V."/>
            <person name="Bork P."/>
        </authorList>
    </citation>
    <scope>NUCLEOTIDE SEQUENCE [LARGE SCALE GENOMIC DNA]</scope>
    <source>
        <strain evidence="10 11">HDS1380</strain>
    </source>
</reference>
<name>A0A4V1QV38_9FIRM</name>
<dbReference type="GO" id="GO:0005886">
    <property type="term" value="C:plasma membrane"/>
    <property type="evidence" value="ECO:0007669"/>
    <property type="project" value="UniProtKB-SubCell"/>
</dbReference>
<comment type="subcellular location">
    <subcellularLocation>
        <location evidence="1">Cell membrane</location>
        <topology evidence="1">Multi-pass membrane protein</topology>
    </subcellularLocation>
</comment>
<feature type="domain" description="Prepilin type IV endopeptidase peptidase" evidence="8">
    <location>
        <begin position="111"/>
        <end position="216"/>
    </location>
</feature>
<feature type="domain" description="Prepilin peptidase A24 N-terminal" evidence="9">
    <location>
        <begin position="15"/>
        <end position="97"/>
    </location>
</feature>
<evidence type="ECO:0000313" key="10">
    <source>
        <dbReference type="EMBL" id="RXZ61306.1"/>
    </source>
</evidence>
<dbReference type="GO" id="GO:0006465">
    <property type="term" value="P:signal peptide processing"/>
    <property type="evidence" value="ECO:0007669"/>
    <property type="project" value="TreeGrafter"/>
</dbReference>
<dbReference type="InterPro" id="IPR000045">
    <property type="entry name" value="Prepilin_IV_endopep_pep"/>
</dbReference>
<feature type="transmembrane region" description="Helical" evidence="7">
    <location>
        <begin position="240"/>
        <end position="263"/>
    </location>
</feature>
<comment type="similarity">
    <text evidence="2">Belongs to the peptidase A24 family.</text>
</comment>
<protein>
    <submittedName>
        <fullName evidence="10">Prepilin peptidase</fullName>
    </submittedName>
</protein>
<dbReference type="AlphaFoldDB" id="A0A4V1QV38"/>
<keyword evidence="6 7" id="KW-0472">Membrane</keyword>
<organism evidence="10 11">
    <name type="scientific">Candidatus Borkfalkia ceftriaxoniphila</name>
    <dbReference type="NCBI Taxonomy" id="2508949"/>
    <lineage>
        <taxon>Bacteria</taxon>
        <taxon>Bacillati</taxon>
        <taxon>Bacillota</taxon>
        <taxon>Clostridia</taxon>
        <taxon>Christensenellales</taxon>
        <taxon>Christensenellaceae</taxon>
        <taxon>Candidatus Borkfalkia</taxon>
    </lineage>
</organism>
<comment type="caution">
    <text evidence="10">The sequence shown here is derived from an EMBL/GenBank/DDBJ whole genome shotgun (WGS) entry which is preliminary data.</text>
</comment>
<proteinExistence type="inferred from homology"/>
<evidence type="ECO:0000259" key="9">
    <source>
        <dbReference type="Pfam" id="PF06750"/>
    </source>
</evidence>
<dbReference type="InterPro" id="IPR010627">
    <property type="entry name" value="Prepilin_pept_A24_N"/>
</dbReference>
<gene>
    <name evidence="10" type="ORF">ESZ91_02665</name>
</gene>
<feature type="transmembrane region" description="Helical" evidence="7">
    <location>
        <begin position="104"/>
        <end position="121"/>
    </location>
</feature>
<feature type="transmembrane region" description="Helical" evidence="7">
    <location>
        <begin position="190"/>
        <end position="220"/>
    </location>
</feature>
<dbReference type="OrthoDB" id="9789291at2"/>
<dbReference type="EMBL" id="SDOZ01000002">
    <property type="protein sequence ID" value="RXZ61306.1"/>
    <property type="molecule type" value="Genomic_DNA"/>
</dbReference>
<evidence type="ECO:0000313" key="11">
    <source>
        <dbReference type="Proteomes" id="UP000291269"/>
    </source>
</evidence>
<keyword evidence="4 7" id="KW-0812">Transmembrane</keyword>
<evidence type="ECO:0000256" key="4">
    <source>
        <dbReference type="ARBA" id="ARBA00022692"/>
    </source>
</evidence>
<dbReference type="PANTHER" id="PTHR30487:SF0">
    <property type="entry name" value="PREPILIN LEADER PEPTIDASE_N-METHYLTRANSFERASE-RELATED"/>
    <property type="match status" value="1"/>
</dbReference>
<evidence type="ECO:0000256" key="3">
    <source>
        <dbReference type="ARBA" id="ARBA00022475"/>
    </source>
</evidence>
<evidence type="ECO:0000256" key="5">
    <source>
        <dbReference type="ARBA" id="ARBA00022989"/>
    </source>
</evidence>
<evidence type="ECO:0000256" key="2">
    <source>
        <dbReference type="ARBA" id="ARBA00005801"/>
    </source>
</evidence>
<feature type="transmembrane region" description="Helical" evidence="7">
    <location>
        <begin position="6"/>
        <end position="29"/>
    </location>
</feature>
<dbReference type="InterPro" id="IPR050882">
    <property type="entry name" value="Prepilin_peptidase/N-MTase"/>
</dbReference>
<evidence type="ECO:0000259" key="8">
    <source>
        <dbReference type="Pfam" id="PF01478"/>
    </source>
</evidence>
<dbReference type="GO" id="GO:0004190">
    <property type="term" value="F:aspartic-type endopeptidase activity"/>
    <property type="evidence" value="ECO:0007669"/>
    <property type="project" value="InterPro"/>
</dbReference>
<dbReference type="Gene3D" id="1.20.120.1220">
    <property type="match status" value="1"/>
</dbReference>
<evidence type="ECO:0000256" key="1">
    <source>
        <dbReference type="ARBA" id="ARBA00004651"/>
    </source>
</evidence>
<dbReference type="RefSeq" id="WP_129223862.1">
    <property type="nucleotide sequence ID" value="NZ_SDOZ01000002.1"/>
</dbReference>
<sequence>MERFYFWVTFVLFAVLGLMIGSFLNVVVYRLPRGMNLAKPASHCTSCGHKLAWYDNIPVFSYLFLRGKCRYCGAAVSPRYILVETANCALWCAAALVFYPRGVAYTASCALALSVLLSAACCDGENMFIPDSLQVALALCALAALFADPVTDWRDKLIGAAVSGGFFLFFYLISFPMFGREGLGFGDVKLMAGAGLLLGWKNSFVAIGFGVLCALVAIGAKKFVFRRACSLYDGAEEFAFAPYLVAGVAFALFAGDAVLNLYLSLFL</sequence>
<feature type="transmembrane region" description="Helical" evidence="7">
    <location>
        <begin position="133"/>
        <end position="151"/>
    </location>
</feature>
<dbReference type="Proteomes" id="UP000291269">
    <property type="component" value="Unassembled WGS sequence"/>
</dbReference>
<dbReference type="Pfam" id="PF01478">
    <property type="entry name" value="Peptidase_A24"/>
    <property type="match status" value="1"/>
</dbReference>